<evidence type="ECO:0000313" key="3">
    <source>
        <dbReference type="Proteomes" id="UP000093276"/>
    </source>
</evidence>
<accession>A0AAC9CXI0</accession>
<keyword evidence="1" id="KW-0812">Transmembrane</keyword>
<keyword evidence="1" id="KW-1133">Transmembrane helix</keyword>
<name>A0AAC9CXI0_9FLAO</name>
<evidence type="ECO:0000313" key="2">
    <source>
        <dbReference type="EMBL" id="AOC93499.1"/>
    </source>
</evidence>
<proteinExistence type="predicted"/>
<dbReference type="EMBL" id="CP016907">
    <property type="protein sequence ID" value="AOC93499.1"/>
    <property type="molecule type" value="Genomic_DNA"/>
</dbReference>
<keyword evidence="1" id="KW-0472">Membrane</keyword>
<feature type="transmembrane region" description="Helical" evidence="1">
    <location>
        <begin position="7"/>
        <end position="24"/>
    </location>
</feature>
<reference evidence="2 3" key="1">
    <citation type="submission" date="2016-08" db="EMBL/GenBank/DDBJ databases">
        <title>Complete genome sequence of Flavobacterium johnsoniae strain GSE09, a volatile-producing biocontrol agent isolated from cucumber (Cucumis sativus).</title>
        <authorList>
            <person name="Jeong J.-J."/>
            <person name="Oh J.Y."/>
            <person name="Jim Y.J."/>
            <person name="Sang M.K."/>
            <person name="Kim K.D."/>
        </authorList>
    </citation>
    <scope>NUCLEOTIDE SEQUENCE [LARGE SCALE GENOMIC DNA]</scope>
    <source>
        <strain evidence="2 3">GSE09</strain>
    </source>
</reference>
<protein>
    <recommendedName>
        <fullName evidence="4">DUF3592 domain-containing protein</fullName>
    </recommendedName>
</protein>
<dbReference type="GeneID" id="32306236"/>
<sequence length="161" mass="18478">MNFNNKYWGLQIVFAILVIFFMFYNPIICILIIGIALLLFAFYAIWFVNNLNKNGIESTGKIVSYESDNEGYKTPIIEFTIAEGKTFLGKPYIHGSSDLDKFRTYNQNINKAVKIIYNPKSPEKFILKGSTNGFVIFFLIIVGLVFIYFSVINLMGYNAIF</sequence>
<organism evidence="2 3">
    <name type="scientific">Flavobacterium anhuiense</name>
    <dbReference type="NCBI Taxonomy" id="459526"/>
    <lineage>
        <taxon>Bacteria</taxon>
        <taxon>Pseudomonadati</taxon>
        <taxon>Bacteroidota</taxon>
        <taxon>Flavobacteriia</taxon>
        <taxon>Flavobacteriales</taxon>
        <taxon>Flavobacteriaceae</taxon>
        <taxon>Flavobacterium</taxon>
    </lineage>
</organism>
<dbReference type="Proteomes" id="UP000093276">
    <property type="component" value="Chromosome"/>
</dbReference>
<gene>
    <name evidence="2" type="ORF">BB050_00343</name>
</gene>
<dbReference type="RefSeq" id="WP_083219797.1">
    <property type="nucleotide sequence ID" value="NZ_CP016907.1"/>
</dbReference>
<dbReference type="AlphaFoldDB" id="A0AAC9CXI0"/>
<feature type="transmembrane region" description="Helical" evidence="1">
    <location>
        <begin position="30"/>
        <end position="48"/>
    </location>
</feature>
<evidence type="ECO:0000256" key="1">
    <source>
        <dbReference type="SAM" id="Phobius"/>
    </source>
</evidence>
<dbReference type="KEGG" id="fjg:BB050_00343"/>
<feature type="transmembrane region" description="Helical" evidence="1">
    <location>
        <begin position="134"/>
        <end position="155"/>
    </location>
</feature>
<evidence type="ECO:0008006" key="4">
    <source>
        <dbReference type="Google" id="ProtNLM"/>
    </source>
</evidence>